<dbReference type="InterPro" id="IPR001810">
    <property type="entry name" value="F-box_dom"/>
</dbReference>
<dbReference type="Gene3D" id="1.20.1280.50">
    <property type="match status" value="1"/>
</dbReference>
<comment type="caution">
    <text evidence="2">The sequence shown here is derived from an EMBL/GenBank/DDBJ whole genome shotgun (WGS) entry which is preliminary data.</text>
</comment>
<keyword evidence="3" id="KW-1185">Reference proteome</keyword>
<dbReference type="InterPro" id="IPR050796">
    <property type="entry name" value="SCF_F-box_component"/>
</dbReference>
<dbReference type="SUPFAM" id="SSF81383">
    <property type="entry name" value="F-box domain"/>
    <property type="match status" value="1"/>
</dbReference>
<organism evidence="2 3">
    <name type="scientific">Saponaria officinalis</name>
    <name type="common">Common soapwort</name>
    <name type="synonym">Lychnis saponaria</name>
    <dbReference type="NCBI Taxonomy" id="3572"/>
    <lineage>
        <taxon>Eukaryota</taxon>
        <taxon>Viridiplantae</taxon>
        <taxon>Streptophyta</taxon>
        <taxon>Embryophyta</taxon>
        <taxon>Tracheophyta</taxon>
        <taxon>Spermatophyta</taxon>
        <taxon>Magnoliopsida</taxon>
        <taxon>eudicotyledons</taxon>
        <taxon>Gunneridae</taxon>
        <taxon>Pentapetalae</taxon>
        <taxon>Caryophyllales</taxon>
        <taxon>Caryophyllaceae</taxon>
        <taxon>Caryophylleae</taxon>
        <taxon>Saponaria</taxon>
    </lineage>
</organism>
<accession>A0AAW1MYN6</accession>
<evidence type="ECO:0000313" key="2">
    <source>
        <dbReference type="EMBL" id="KAK9750699.1"/>
    </source>
</evidence>
<name>A0AAW1MYN6_SAPOF</name>
<dbReference type="PANTHER" id="PTHR31672:SF13">
    <property type="entry name" value="F-BOX PROTEIN CPR30-LIKE"/>
    <property type="match status" value="1"/>
</dbReference>
<gene>
    <name evidence="2" type="ORF">RND81_02G214800</name>
</gene>
<proteinExistence type="predicted"/>
<reference evidence="2" key="1">
    <citation type="submission" date="2024-03" db="EMBL/GenBank/DDBJ databases">
        <title>WGS assembly of Saponaria officinalis var. Norfolk2.</title>
        <authorList>
            <person name="Jenkins J."/>
            <person name="Shu S."/>
            <person name="Grimwood J."/>
            <person name="Barry K."/>
            <person name="Goodstein D."/>
            <person name="Schmutz J."/>
            <person name="Leebens-Mack J."/>
            <person name="Osbourn A."/>
        </authorList>
    </citation>
    <scope>NUCLEOTIDE SEQUENCE [LARGE SCALE GENOMIC DNA]</scope>
    <source>
        <strain evidence="2">JIC</strain>
    </source>
</reference>
<dbReference type="CDD" id="cd22157">
    <property type="entry name" value="F-box_AtFBW1-like"/>
    <property type="match status" value="1"/>
</dbReference>
<dbReference type="SUPFAM" id="SSF117281">
    <property type="entry name" value="Kelch motif"/>
    <property type="match status" value="1"/>
</dbReference>
<dbReference type="EMBL" id="JBDFQZ010000002">
    <property type="protein sequence ID" value="KAK9750699.1"/>
    <property type="molecule type" value="Genomic_DNA"/>
</dbReference>
<evidence type="ECO:0000259" key="1">
    <source>
        <dbReference type="PROSITE" id="PS50181"/>
    </source>
</evidence>
<dbReference type="AlphaFoldDB" id="A0AAW1MYN6"/>
<dbReference type="InterPro" id="IPR036047">
    <property type="entry name" value="F-box-like_dom_sf"/>
</dbReference>
<dbReference type="PANTHER" id="PTHR31672">
    <property type="entry name" value="BNACNNG10540D PROTEIN"/>
    <property type="match status" value="1"/>
</dbReference>
<evidence type="ECO:0000313" key="3">
    <source>
        <dbReference type="Proteomes" id="UP001443914"/>
    </source>
</evidence>
<sequence>MVSTKNKTSRVELPNELIENILSRLPSKYLLRFRCVCKSWNFLTAHDSSFRNLHLCNSNFLNDSNDGSIWLQYTSTPNKYYRSYGEFSDDGWEDNYFLCLWNPSIRKYHWVDLEFINYKFKFVNKYSILWIGYGLAIKSKDYKIVLVCQESSTQVNHVFVYSLKTMQWTKIDTNLKPDTITPSRKGATYVNGACHWIRKCRVIYSFNLDTHCFRYIKLPSKSKSRSTMSLSMWNDKLSVSENFWSGLRRCVLNIWVMKDDDDTSSDYWTLFKSLSIQEDEPLSCDYSTLKSLITKGDYGTRKPSFTTLLFPI</sequence>
<dbReference type="PROSITE" id="PS50181">
    <property type="entry name" value="FBOX"/>
    <property type="match status" value="1"/>
</dbReference>
<dbReference type="InterPro" id="IPR015915">
    <property type="entry name" value="Kelch-typ_b-propeller"/>
</dbReference>
<protein>
    <recommendedName>
        <fullName evidence="1">F-box domain-containing protein</fullName>
    </recommendedName>
</protein>
<dbReference type="Pfam" id="PF00646">
    <property type="entry name" value="F-box"/>
    <property type="match status" value="1"/>
</dbReference>
<dbReference type="Proteomes" id="UP001443914">
    <property type="component" value="Unassembled WGS sequence"/>
</dbReference>
<dbReference type="SMART" id="SM00256">
    <property type="entry name" value="FBOX"/>
    <property type="match status" value="1"/>
</dbReference>
<feature type="domain" description="F-box" evidence="1">
    <location>
        <begin position="7"/>
        <end position="53"/>
    </location>
</feature>
<dbReference type="InterPro" id="IPR013187">
    <property type="entry name" value="F-box-assoc_dom_typ3"/>
</dbReference>
<dbReference type="Pfam" id="PF08268">
    <property type="entry name" value="FBA_3"/>
    <property type="match status" value="1"/>
</dbReference>